<keyword evidence="3 9" id="KW-0812">Transmembrane</keyword>
<dbReference type="PROSITE" id="PS50885">
    <property type="entry name" value="HAMP"/>
    <property type="match status" value="1"/>
</dbReference>
<dbReference type="Proteomes" id="UP000248555">
    <property type="component" value="Unassembled WGS sequence"/>
</dbReference>
<dbReference type="InterPro" id="IPR003660">
    <property type="entry name" value="HAMP_dom"/>
</dbReference>
<evidence type="ECO:0000313" key="13">
    <source>
        <dbReference type="Proteomes" id="UP000248555"/>
    </source>
</evidence>
<dbReference type="InterPro" id="IPR033480">
    <property type="entry name" value="sCache_2"/>
</dbReference>
<dbReference type="Pfam" id="PF00015">
    <property type="entry name" value="MCPsignal"/>
    <property type="match status" value="1"/>
</dbReference>
<dbReference type="Gene3D" id="1.10.287.950">
    <property type="entry name" value="Methyl-accepting chemotaxis protein"/>
    <property type="match status" value="1"/>
</dbReference>
<comment type="subcellular location">
    <subcellularLocation>
        <location evidence="1">Cell membrane</location>
        <topology evidence="1">Multi-pass membrane protein</topology>
    </subcellularLocation>
</comment>
<dbReference type="InterPro" id="IPR004089">
    <property type="entry name" value="MCPsignal_dom"/>
</dbReference>
<keyword evidence="4 9" id="KW-1133">Transmembrane helix</keyword>
<dbReference type="OrthoDB" id="9810264at2"/>
<dbReference type="Gene3D" id="3.30.450.20">
    <property type="entry name" value="PAS domain"/>
    <property type="match status" value="1"/>
</dbReference>
<evidence type="ECO:0000259" key="11">
    <source>
        <dbReference type="PROSITE" id="PS50885"/>
    </source>
</evidence>
<dbReference type="SUPFAM" id="SSF58104">
    <property type="entry name" value="Methyl-accepting chemotaxis protein (MCP) signaling domain"/>
    <property type="match status" value="1"/>
</dbReference>
<name>A0A327YEK1_9BACL</name>
<feature type="domain" description="Methyl-accepting transducer" evidence="10">
    <location>
        <begin position="305"/>
        <end position="562"/>
    </location>
</feature>
<evidence type="ECO:0000256" key="3">
    <source>
        <dbReference type="ARBA" id="ARBA00022692"/>
    </source>
</evidence>
<evidence type="ECO:0000256" key="8">
    <source>
        <dbReference type="PROSITE-ProRule" id="PRU00284"/>
    </source>
</evidence>
<dbReference type="CDD" id="cd06225">
    <property type="entry name" value="HAMP"/>
    <property type="match status" value="1"/>
</dbReference>
<feature type="domain" description="HAMP" evidence="11">
    <location>
        <begin position="233"/>
        <end position="286"/>
    </location>
</feature>
<proteinExistence type="inferred from homology"/>
<dbReference type="GO" id="GO:0005886">
    <property type="term" value="C:plasma membrane"/>
    <property type="evidence" value="ECO:0007669"/>
    <property type="project" value="UniProtKB-SubCell"/>
</dbReference>
<dbReference type="AlphaFoldDB" id="A0A327YEK1"/>
<dbReference type="Pfam" id="PF17200">
    <property type="entry name" value="sCache_2"/>
    <property type="match status" value="1"/>
</dbReference>
<evidence type="ECO:0000256" key="5">
    <source>
        <dbReference type="ARBA" id="ARBA00023136"/>
    </source>
</evidence>
<evidence type="ECO:0000256" key="9">
    <source>
        <dbReference type="SAM" id="Phobius"/>
    </source>
</evidence>
<comment type="caution">
    <text evidence="12">The sequence shown here is derived from an EMBL/GenBank/DDBJ whole genome shotgun (WGS) entry which is preliminary data.</text>
</comment>
<dbReference type="Pfam" id="PF00672">
    <property type="entry name" value="HAMP"/>
    <property type="match status" value="1"/>
</dbReference>
<reference evidence="12 13" key="1">
    <citation type="submission" date="2018-06" db="EMBL/GenBank/DDBJ databases">
        <title>Genomic Encyclopedia of Type Strains, Phase III (KMG-III): the genomes of soil and plant-associated and newly described type strains.</title>
        <authorList>
            <person name="Whitman W."/>
        </authorList>
    </citation>
    <scope>NUCLEOTIDE SEQUENCE [LARGE SCALE GENOMIC DNA]</scope>
    <source>
        <strain evidence="12 13">CGMCC 1.8979</strain>
    </source>
</reference>
<accession>A0A327YEK1</accession>
<evidence type="ECO:0000313" key="12">
    <source>
        <dbReference type="EMBL" id="RAK18941.1"/>
    </source>
</evidence>
<evidence type="ECO:0000256" key="6">
    <source>
        <dbReference type="ARBA" id="ARBA00023224"/>
    </source>
</evidence>
<evidence type="ECO:0000256" key="1">
    <source>
        <dbReference type="ARBA" id="ARBA00004651"/>
    </source>
</evidence>
<dbReference type="Gene3D" id="6.10.340.10">
    <property type="match status" value="1"/>
</dbReference>
<dbReference type="GO" id="GO:0007165">
    <property type="term" value="P:signal transduction"/>
    <property type="evidence" value="ECO:0007669"/>
    <property type="project" value="UniProtKB-KW"/>
</dbReference>
<comment type="similarity">
    <text evidence="7">Belongs to the methyl-accepting chemotaxis (MCP) protein family.</text>
</comment>
<organism evidence="12 13">
    <name type="scientific">Paranoxybacillus vitaminiphilus</name>
    <dbReference type="NCBI Taxonomy" id="581036"/>
    <lineage>
        <taxon>Bacteria</taxon>
        <taxon>Bacillati</taxon>
        <taxon>Bacillota</taxon>
        <taxon>Bacilli</taxon>
        <taxon>Bacillales</taxon>
        <taxon>Anoxybacillaceae</taxon>
        <taxon>Paranoxybacillus</taxon>
    </lineage>
</organism>
<keyword evidence="13" id="KW-1185">Reference proteome</keyword>
<gene>
    <name evidence="12" type="ORF">B0I26_108116</name>
</gene>
<dbReference type="EMBL" id="QLMH01000008">
    <property type="protein sequence ID" value="RAK18941.1"/>
    <property type="molecule type" value="Genomic_DNA"/>
</dbReference>
<keyword evidence="5 9" id="KW-0472">Membrane</keyword>
<evidence type="ECO:0000256" key="2">
    <source>
        <dbReference type="ARBA" id="ARBA00022475"/>
    </source>
</evidence>
<evidence type="ECO:0000259" key="10">
    <source>
        <dbReference type="PROSITE" id="PS50111"/>
    </source>
</evidence>
<dbReference type="RefSeq" id="WP_111645466.1">
    <property type="nucleotide sequence ID" value="NZ_QLMH01000008.1"/>
</dbReference>
<dbReference type="SMART" id="SM00304">
    <property type="entry name" value="HAMP"/>
    <property type="match status" value="1"/>
</dbReference>
<feature type="transmembrane region" description="Helical" evidence="9">
    <location>
        <begin position="208"/>
        <end position="232"/>
    </location>
</feature>
<keyword evidence="6 8" id="KW-0807">Transducer</keyword>
<dbReference type="PANTHER" id="PTHR32089">
    <property type="entry name" value="METHYL-ACCEPTING CHEMOTAXIS PROTEIN MCPB"/>
    <property type="match status" value="1"/>
</dbReference>
<evidence type="ECO:0000256" key="7">
    <source>
        <dbReference type="ARBA" id="ARBA00029447"/>
    </source>
</evidence>
<evidence type="ECO:0000256" key="4">
    <source>
        <dbReference type="ARBA" id="ARBA00022989"/>
    </source>
</evidence>
<dbReference type="SMART" id="SM01049">
    <property type="entry name" value="Cache_2"/>
    <property type="match status" value="1"/>
</dbReference>
<protein>
    <submittedName>
        <fullName evidence="12">Methyl-accepting chemotaxis sensory transducer with Cache sensor</fullName>
    </submittedName>
</protein>
<dbReference type="SMART" id="SM00283">
    <property type="entry name" value="MA"/>
    <property type="match status" value="1"/>
</dbReference>
<keyword evidence="2" id="KW-1003">Cell membrane</keyword>
<dbReference type="PROSITE" id="PS50111">
    <property type="entry name" value="CHEMOTAXIS_TRANSDUC_2"/>
    <property type="match status" value="1"/>
</dbReference>
<sequence>MGKGGSLIHKISFQLIALAALLMVTVTAVLGEVSYSFAKRELIESGKLDLQHIVGNAVTMLEHLDSQVKSGELTLEEAQEKARTLLNGPKLDEHKNMFYDYKQTSFVYKENGYVFAFDSNYKVQLHPLQPLGADFSKMKNSQDQFVIRDLVKISKSSSPSERFYEYLWKNKGESKEREKIAYVVYFDAWDWMVGVGAYKDEFYESLKILKYVTIAITAVVSILGLSVFYFLIRRKIKVLEKLQHVSAVVAAGNLAVEPISYKTKNEIGKLTDAFNTMIQNLQMLVGNIKEMGMKVSKASAELSALSEETAATSDEINRAVQEIVNVNSSQAAEIEKLSNQTDSLASSVDNLSKQNKLILDLTEHAATAVENGKEQVSVLQRANQASIKSSNEISIGITNLYTKVKEISNIVTTIEQIATQTNLLALNASIEAARAGEHGKGFAVVAEEVRKLAEATNLSTGEIQQMIEGIERETEATVTTMSQTISISDELNKAVQDTEKEFAQISSAIANIINAIRTSSKDIDVIHQGMRNFIEATATISSVAQQTSASSEEIMASVDEQGNAVQTITHSAVQLNELSEQLNQLVSKFQLKD</sequence>
<dbReference type="PANTHER" id="PTHR32089:SF112">
    <property type="entry name" value="LYSOZYME-LIKE PROTEIN-RELATED"/>
    <property type="match status" value="1"/>
</dbReference>